<dbReference type="Pfam" id="PF08241">
    <property type="entry name" value="Methyltransf_11"/>
    <property type="match status" value="1"/>
</dbReference>
<accession>A0A2T4DS93</accession>
<evidence type="ECO:0000259" key="1">
    <source>
        <dbReference type="Pfam" id="PF08241"/>
    </source>
</evidence>
<reference evidence="2 3" key="1">
    <citation type="submission" date="2018-03" db="EMBL/GenBank/DDBJ databases">
        <title>Cross-interface Injection: A General Nanoliter Liquid Handling Method Applied to Single Cells Genome Amplification Automated Nanoliter Liquid Handling Applied to Single Cell Multiple Displacement Amplification.</title>
        <authorList>
            <person name="Yun J."/>
            <person name="Xu P."/>
            <person name="Xu J."/>
            <person name="Dai X."/>
            <person name="Wang Y."/>
            <person name="Zheng X."/>
            <person name="Cao C."/>
            <person name="Yi Q."/>
            <person name="Zhu Y."/>
            <person name="Wang L."/>
            <person name="Dong Z."/>
            <person name="Huang Y."/>
            <person name="Huang L."/>
            <person name="Du W."/>
        </authorList>
    </citation>
    <scope>NUCLEOTIDE SEQUENCE [LARGE SCALE GENOMIC DNA]</scope>
    <source>
        <strain evidence="2 3">Z-D1-2</strain>
    </source>
</reference>
<dbReference type="AlphaFoldDB" id="A0A2T4DS93"/>
<protein>
    <submittedName>
        <fullName evidence="2">SAM-dependent methyltransferase</fullName>
    </submittedName>
</protein>
<dbReference type="Proteomes" id="UP000240608">
    <property type="component" value="Unassembled WGS sequence"/>
</dbReference>
<comment type="caution">
    <text evidence="2">The sequence shown here is derived from an EMBL/GenBank/DDBJ whole genome shotgun (WGS) entry which is preliminary data.</text>
</comment>
<dbReference type="GO" id="GO:0032259">
    <property type="term" value="P:methylation"/>
    <property type="evidence" value="ECO:0007669"/>
    <property type="project" value="UniProtKB-KW"/>
</dbReference>
<dbReference type="EMBL" id="PYVU01000040">
    <property type="protein sequence ID" value="PTB96683.1"/>
    <property type="molecule type" value="Genomic_DNA"/>
</dbReference>
<dbReference type="InterPro" id="IPR013216">
    <property type="entry name" value="Methyltransf_11"/>
</dbReference>
<dbReference type="SUPFAM" id="SSF53335">
    <property type="entry name" value="S-adenosyl-L-methionine-dependent methyltransferases"/>
    <property type="match status" value="1"/>
</dbReference>
<evidence type="ECO:0000313" key="2">
    <source>
        <dbReference type="EMBL" id="PTB96683.1"/>
    </source>
</evidence>
<proteinExistence type="predicted"/>
<name>A0A2T4DS93_9BACT</name>
<dbReference type="Gene3D" id="3.40.50.150">
    <property type="entry name" value="Vaccinia Virus protein VP39"/>
    <property type="match status" value="1"/>
</dbReference>
<dbReference type="PANTHER" id="PTHR45180:SF1">
    <property type="entry name" value="OS01G0307686 PROTEIN"/>
    <property type="match status" value="1"/>
</dbReference>
<keyword evidence="2" id="KW-0808">Transferase</keyword>
<sequence>MKDRFSSLAKQYAQFRPGYPDEIFHFIRKEISGTKYAWDCGTGNGQVALKLASFMEQVEATDISEKQLGAATLQPNIRYSRQAAEQTDFPSKHFDLITVAQAIHWFEFDSFYREVARVLKPEGLFVVLGYGLLRVNKEVDEVLDRFYHDIIGDYWDPERKHIENHYQQIPFPFQEIVTPSLVHTTKWSLEHFLGYLQSWSAVKRYEEEKQESPVLEFQPLFKKAWGDEQNQYSVKFPILFRAGKLK</sequence>
<dbReference type="CDD" id="cd02440">
    <property type="entry name" value="AdoMet_MTases"/>
    <property type="match status" value="1"/>
</dbReference>
<evidence type="ECO:0000313" key="3">
    <source>
        <dbReference type="Proteomes" id="UP000240608"/>
    </source>
</evidence>
<dbReference type="InterPro" id="IPR029063">
    <property type="entry name" value="SAM-dependent_MTases_sf"/>
</dbReference>
<feature type="domain" description="Methyltransferase type 11" evidence="1">
    <location>
        <begin position="39"/>
        <end position="127"/>
    </location>
</feature>
<keyword evidence="2" id="KW-0489">Methyltransferase</keyword>
<dbReference type="PANTHER" id="PTHR45180">
    <property type="entry name" value="OS01G0307686 PROTEIN"/>
    <property type="match status" value="1"/>
</dbReference>
<dbReference type="GO" id="GO:0008757">
    <property type="term" value="F:S-adenosylmethionine-dependent methyltransferase activity"/>
    <property type="evidence" value="ECO:0007669"/>
    <property type="project" value="InterPro"/>
</dbReference>
<organism evidence="2 3">
    <name type="scientific">Marivirga lumbricoides</name>
    <dbReference type="NCBI Taxonomy" id="1046115"/>
    <lineage>
        <taxon>Bacteria</taxon>
        <taxon>Pseudomonadati</taxon>
        <taxon>Bacteroidota</taxon>
        <taxon>Cytophagia</taxon>
        <taxon>Cytophagales</taxon>
        <taxon>Marivirgaceae</taxon>
        <taxon>Marivirga</taxon>
    </lineage>
</organism>
<gene>
    <name evidence="2" type="ORF">C9994_06250</name>
</gene>